<dbReference type="InterPro" id="IPR053192">
    <property type="entry name" value="Vacuole_Formation_Reg"/>
</dbReference>
<evidence type="ECO:0000256" key="4">
    <source>
        <dbReference type="ARBA" id="ARBA00022833"/>
    </source>
</evidence>
<dbReference type="Proteomes" id="UP000436088">
    <property type="component" value="Unassembled WGS sequence"/>
</dbReference>
<dbReference type="EMBL" id="VEPZ02001004">
    <property type="protein sequence ID" value="KAE8702959.1"/>
    <property type="molecule type" value="Genomic_DNA"/>
</dbReference>
<dbReference type="GO" id="GO:0008270">
    <property type="term" value="F:zinc ion binding"/>
    <property type="evidence" value="ECO:0007669"/>
    <property type="project" value="UniProtKB-KW"/>
</dbReference>
<feature type="domain" description="Phorbol-ester/DAG-type" evidence="5">
    <location>
        <begin position="146"/>
        <end position="193"/>
    </location>
</feature>
<dbReference type="Pfam" id="PF03107">
    <property type="entry name" value="C1_2"/>
    <property type="match status" value="2"/>
</dbReference>
<evidence type="ECO:0000256" key="2">
    <source>
        <dbReference type="ARBA" id="ARBA00022737"/>
    </source>
</evidence>
<dbReference type="PANTHER" id="PTHR32410">
    <property type="entry name" value="CYSTEINE/HISTIDINE-RICH C1 DOMAIN FAMILY PROTEIN"/>
    <property type="match status" value="1"/>
</dbReference>
<dbReference type="AlphaFoldDB" id="A0A6A3AJ92"/>
<dbReference type="PROSITE" id="PS50081">
    <property type="entry name" value="ZF_DAG_PE_2"/>
    <property type="match status" value="1"/>
</dbReference>
<dbReference type="InterPro" id="IPR046349">
    <property type="entry name" value="C1-like_sf"/>
</dbReference>
<accession>A0A6A3AJ92</accession>
<keyword evidence="2" id="KW-0677">Repeat</keyword>
<keyword evidence="3" id="KW-0863">Zinc-finger</keyword>
<keyword evidence="4" id="KW-0862">Zinc</keyword>
<proteinExistence type="predicted"/>
<sequence length="475" mass="54246">MKDVEISMEIVLKTPRAPTFHAKTPKLQHVALQPPIISTKTDDEELEDVTKCFGCWEPIANYAYFSPDCGFNLHKKCAELPLTLDHKCHRKHPLLLQFNSDRLSCKICQHTWDEGFVYGCLTCKFVVHIECFSSHLVPVIKDERHEHPFSLFPRRTPFICDACGTEGTYSAYMCCECNILVHKKCTSLPSIIKSRWHDHAIFHNYFLPDDFGSSNCIICHDAVNPEHGSYCCSYCNDTFHVRCVTKEASSYSIVSREDANKISYESSITCVLERNDAGEATEIQHFKHTHNLQLSSFVGGCENSCDGCTLFNCAECSQVSNAFAYECGGCMGQTCIRCVIALTPGARTCFNHEHPLLYYQNYEERCNARGDTTDGAFRFIQKVIIVIFVKKVEIHIVGFIIVQYPFIKLGSIYEEYDHPHPLTFVKKSYYYPDCDECHEPCEDLALQCTKSGCNYIVHWNCVAPDDLQRWDLYGM</sequence>
<name>A0A6A3AJ92_HIBSY</name>
<dbReference type="InterPro" id="IPR001965">
    <property type="entry name" value="Znf_PHD"/>
</dbReference>
<evidence type="ECO:0000256" key="1">
    <source>
        <dbReference type="ARBA" id="ARBA00022723"/>
    </source>
</evidence>
<evidence type="ECO:0000313" key="7">
    <source>
        <dbReference type="Proteomes" id="UP000436088"/>
    </source>
</evidence>
<dbReference type="SMART" id="SM00249">
    <property type="entry name" value="PHD"/>
    <property type="match status" value="2"/>
</dbReference>
<dbReference type="InterPro" id="IPR004146">
    <property type="entry name" value="DC1"/>
</dbReference>
<evidence type="ECO:0000256" key="3">
    <source>
        <dbReference type="ARBA" id="ARBA00022771"/>
    </source>
</evidence>
<gene>
    <name evidence="6" type="ORF">F3Y22_tig00110478pilonHSYRG00105</name>
</gene>
<reference evidence="6" key="1">
    <citation type="submission" date="2019-09" db="EMBL/GenBank/DDBJ databases">
        <title>Draft genome information of white flower Hibiscus syriacus.</title>
        <authorList>
            <person name="Kim Y.-M."/>
        </authorList>
    </citation>
    <scope>NUCLEOTIDE SEQUENCE [LARGE SCALE GENOMIC DNA]</scope>
    <source>
        <strain evidence="6">YM2019G1</strain>
    </source>
</reference>
<evidence type="ECO:0000259" key="5">
    <source>
        <dbReference type="PROSITE" id="PS50081"/>
    </source>
</evidence>
<keyword evidence="1" id="KW-0479">Metal-binding</keyword>
<comment type="caution">
    <text evidence="6">The sequence shown here is derived from an EMBL/GenBank/DDBJ whole genome shotgun (WGS) entry which is preliminary data.</text>
</comment>
<keyword evidence="7" id="KW-1185">Reference proteome</keyword>
<evidence type="ECO:0000313" key="6">
    <source>
        <dbReference type="EMBL" id="KAE8702959.1"/>
    </source>
</evidence>
<dbReference type="PANTHER" id="PTHR32410:SF169">
    <property type="entry name" value="C1 DOMAIN FAMILY PROTEIN, PUTATIVE-RELATED"/>
    <property type="match status" value="1"/>
</dbReference>
<dbReference type="InterPro" id="IPR002219">
    <property type="entry name" value="PKC_DAG/PE"/>
</dbReference>
<dbReference type="SUPFAM" id="SSF57889">
    <property type="entry name" value="Cysteine-rich domain"/>
    <property type="match status" value="3"/>
</dbReference>
<organism evidence="6 7">
    <name type="scientific">Hibiscus syriacus</name>
    <name type="common">Rose of Sharon</name>
    <dbReference type="NCBI Taxonomy" id="106335"/>
    <lineage>
        <taxon>Eukaryota</taxon>
        <taxon>Viridiplantae</taxon>
        <taxon>Streptophyta</taxon>
        <taxon>Embryophyta</taxon>
        <taxon>Tracheophyta</taxon>
        <taxon>Spermatophyta</taxon>
        <taxon>Magnoliopsida</taxon>
        <taxon>eudicotyledons</taxon>
        <taxon>Gunneridae</taxon>
        <taxon>Pentapetalae</taxon>
        <taxon>rosids</taxon>
        <taxon>malvids</taxon>
        <taxon>Malvales</taxon>
        <taxon>Malvaceae</taxon>
        <taxon>Malvoideae</taxon>
        <taxon>Hibiscus</taxon>
    </lineage>
</organism>
<protein>
    <submittedName>
        <fullName evidence="6">Cysteine/Histidine-rich C1 domain family protein</fullName>
    </submittedName>
</protein>